<reference evidence="4" key="1">
    <citation type="journal article" date="2019" name="Int. J. Syst. Evol. Microbiol.">
        <title>The Global Catalogue of Microorganisms (GCM) 10K type strain sequencing project: providing services to taxonomists for standard genome sequencing and annotation.</title>
        <authorList>
            <consortium name="The Broad Institute Genomics Platform"/>
            <consortium name="The Broad Institute Genome Sequencing Center for Infectious Disease"/>
            <person name="Wu L."/>
            <person name="Ma J."/>
        </authorList>
    </citation>
    <scope>NUCLEOTIDE SEQUENCE [LARGE SCALE GENOMIC DNA]</scope>
    <source>
        <strain evidence="4">JCM 18054</strain>
    </source>
</reference>
<dbReference type="Proteomes" id="UP001500192">
    <property type="component" value="Unassembled WGS sequence"/>
</dbReference>
<feature type="signal peptide" evidence="2">
    <location>
        <begin position="1"/>
        <end position="20"/>
    </location>
</feature>
<evidence type="ECO:0000256" key="2">
    <source>
        <dbReference type="SAM" id="SignalP"/>
    </source>
</evidence>
<keyword evidence="2" id="KW-0732">Signal</keyword>
<accession>A0ABP8VGE4</accession>
<evidence type="ECO:0000313" key="3">
    <source>
        <dbReference type="EMBL" id="GAA4661692.1"/>
    </source>
</evidence>
<feature type="compositionally biased region" description="Basic and acidic residues" evidence="1">
    <location>
        <begin position="187"/>
        <end position="202"/>
    </location>
</feature>
<feature type="chain" id="PRO_5047124683" evidence="2">
    <location>
        <begin position="21"/>
        <end position="202"/>
    </location>
</feature>
<protein>
    <submittedName>
        <fullName evidence="3">Uncharacterized protein</fullName>
    </submittedName>
</protein>
<name>A0ABP8VGE4_9PSEU</name>
<feature type="compositionally biased region" description="Basic and acidic residues" evidence="1">
    <location>
        <begin position="158"/>
        <end position="177"/>
    </location>
</feature>
<evidence type="ECO:0000256" key="1">
    <source>
        <dbReference type="SAM" id="MobiDB-lite"/>
    </source>
</evidence>
<dbReference type="EMBL" id="BAABIB010000122">
    <property type="protein sequence ID" value="GAA4661692.1"/>
    <property type="molecule type" value="Genomic_DNA"/>
</dbReference>
<keyword evidence="4" id="KW-1185">Reference proteome</keyword>
<evidence type="ECO:0000313" key="4">
    <source>
        <dbReference type="Proteomes" id="UP001500192"/>
    </source>
</evidence>
<gene>
    <name evidence="3" type="ORF">GCM10023214_62470</name>
</gene>
<feature type="region of interest" description="Disordered" evidence="1">
    <location>
        <begin position="158"/>
        <end position="202"/>
    </location>
</feature>
<sequence>MNTATVYRAAVLGLTWLAGAAGHETGDYLVQLDCDAQRKQQRTPAGRRALARHAITYGLTQAATKAAAYRAAGLRVPVAVQAAGTAAEIVLHAVIDDGRLLRTFAEITGKPTFHDLAAAGVNGRALMDQAAHKGLQIPLGALITAALAARRGGAADVAHHLRQDRRGARRDRSDHSRLPRARRARREQRVPGRDGVDEPGGR</sequence>
<organism evidence="3 4">
    <name type="scientific">Amycolatopsis dongchuanensis</name>
    <dbReference type="NCBI Taxonomy" id="1070866"/>
    <lineage>
        <taxon>Bacteria</taxon>
        <taxon>Bacillati</taxon>
        <taxon>Actinomycetota</taxon>
        <taxon>Actinomycetes</taxon>
        <taxon>Pseudonocardiales</taxon>
        <taxon>Pseudonocardiaceae</taxon>
        <taxon>Amycolatopsis</taxon>
    </lineage>
</organism>
<comment type="caution">
    <text evidence="3">The sequence shown here is derived from an EMBL/GenBank/DDBJ whole genome shotgun (WGS) entry which is preliminary data.</text>
</comment>
<dbReference type="RefSeq" id="WP_346055834.1">
    <property type="nucleotide sequence ID" value="NZ_BAABIB010000122.1"/>
</dbReference>
<proteinExistence type="predicted"/>